<evidence type="ECO:0000313" key="3">
    <source>
        <dbReference type="Proteomes" id="UP000705983"/>
    </source>
</evidence>
<protein>
    <recommendedName>
        <fullName evidence="4">Lipoprotein</fullName>
    </recommendedName>
</protein>
<dbReference type="Proteomes" id="UP000705983">
    <property type="component" value="Unassembled WGS sequence"/>
</dbReference>
<evidence type="ECO:0000256" key="1">
    <source>
        <dbReference type="SAM" id="SignalP"/>
    </source>
</evidence>
<reference evidence="3" key="1">
    <citation type="submission" date="2021-02" db="EMBL/GenBank/DDBJ databases">
        <title>Leucobacter sp. CX169.</title>
        <authorList>
            <person name="Cheng Y."/>
        </authorList>
    </citation>
    <scope>NUCLEOTIDE SEQUENCE [LARGE SCALE GENOMIC DNA]</scope>
    <source>
        <strain evidence="3">JY899</strain>
    </source>
</reference>
<evidence type="ECO:0008006" key="4">
    <source>
        <dbReference type="Google" id="ProtNLM"/>
    </source>
</evidence>
<name>A0ABS2TGI7_9ACTO</name>
<accession>A0ABS2TGI7</accession>
<comment type="caution">
    <text evidence="2">The sequence shown here is derived from an EMBL/GenBank/DDBJ whole genome shotgun (WGS) entry which is preliminary data.</text>
</comment>
<evidence type="ECO:0000313" key="2">
    <source>
        <dbReference type="EMBL" id="MBM9433462.1"/>
    </source>
</evidence>
<feature type="signal peptide" evidence="1">
    <location>
        <begin position="1"/>
        <end position="21"/>
    </location>
</feature>
<proteinExistence type="predicted"/>
<keyword evidence="1" id="KW-0732">Signal</keyword>
<sequence>MRTTRSLTAIGLALALPFGLAACGGDDKPSKSEVLAGVDTMMQKQFETLGVTIEDFESVGVTQEDLDSFYSCIVDEVYDNVSNETLNKIVDGDPETELTGDDLTTIETASTTCGEDLGL</sequence>
<dbReference type="PROSITE" id="PS51257">
    <property type="entry name" value="PROKAR_LIPOPROTEIN"/>
    <property type="match status" value="1"/>
</dbReference>
<gene>
    <name evidence="2" type="ORF">JVW63_07110</name>
</gene>
<dbReference type="EMBL" id="JAFFJS010000004">
    <property type="protein sequence ID" value="MBM9433462.1"/>
    <property type="molecule type" value="Genomic_DNA"/>
</dbReference>
<keyword evidence="3" id="KW-1185">Reference proteome</keyword>
<feature type="chain" id="PRO_5045756187" description="Lipoprotein" evidence="1">
    <location>
        <begin position="22"/>
        <end position="119"/>
    </location>
</feature>
<dbReference type="RefSeq" id="WP_182170822.1">
    <property type="nucleotide sequence ID" value="NZ_CP059676.1"/>
</dbReference>
<organism evidence="2 3">
    <name type="scientific">Flaviflexus equikiangi</name>
    <dbReference type="NCBI Taxonomy" id="2758573"/>
    <lineage>
        <taxon>Bacteria</taxon>
        <taxon>Bacillati</taxon>
        <taxon>Actinomycetota</taxon>
        <taxon>Actinomycetes</taxon>
        <taxon>Actinomycetales</taxon>
        <taxon>Actinomycetaceae</taxon>
        <taxon>Flaviflexus</taxon>
    </lineage>
</organism>